<dbReference type="PANTHER" id="PTHR11406:SF23">
    <property type="entry name" value="PHOSPHOGLYCERATE KINASE 1, CHLOROPLASTIC-RELATED"/>
    <property type="match status" value="1"/>
</dbReference>
<dbReference type="PANTHER" id="PTHR11406">
    <property type="entry name" value="PHOSPHOGLYCERATE KINASE"/>
    <property type="match status" value="1"/>
</dbReference>
<comment type="subcellular location">
    <subcellularLocation>
        <location evidence="8">Cytoplasm</location>
    </subcellularLocation>
</comment>
<dbReference type="HAMAP" id="MF_00145">
    <property type="entry name" value="Phosphoglyc_kinase"/>
    <property type="match status" value="1"/>
</dbReference>
<dbReference type="InterPro" id="IPR001576">
    <property type="entry name" value="Phosphoglycerate_kinase"/>
</dbReference>
<dbReference type="InterPro" id="IPR036043">
    <property type="entry name" value="Phosphoglycerate_kinase_sf"/>
</dbReference>
<feature type="binding site" evidence="8">
    <location>
        <begin position="58"/>
        <end position="61"/>
    </location>
    <ligand>
        <name>substrate</name>
    </ligand>
</feature>
<comment type="caution">
    <text evidence="10">The sequence shown here is derived from an EMBL/GenBank/DDBJ whole genome shotgun (WGS) entry which is preliminary data.</text>
</comment>
<comment type="catalytic activity">
    <reaction evidence="1 8 9">
        <text>(2R)-3-phosphoglycerate + ATP = (2R)-3-phospho-glyceroyl phosphate + ADP</text>
        <dbReference type="Rhea" id="RHEA:14801"/>
        <dbReference type="ChEBI" id="CHEBI:30616"/>
        <dbReference type="ChEBI" id="CHEBI:57604"/>
        <dbReference type="ChEBI" id="CHEBI:58272"/>
        <dbReference type="ChEBI" id="CHEBI:456216"/>
        <dbReference type="EC" id="2.7.2.3"/>
    </reaction>
</comment>
<keyword evidence="7 8" id="KW-0067">ATP-binding</keyword>
<accession>A0ABY3CNH8</accession>
<reference evidence="10 11" key="1">
    <citation type="submission" date="2019-07" db="EMBL/GenBank/DDBJ databases">
        <title>Novel species of Flavobacterium.</title>
        <authorList>
            <person name="Liu Q."/>
            <person name="Xin Y.-H."/>
        </authorList>
    </citation>
    <scope>NUCLEOTIDE SEQUENCE [LARGE SCALE GENOMIC DNA]</scope>
    <source>
        <strain evidence="10 11">GSP39</strain>
    </source>
</reference>
<organism evidence="10 11">
    <name type="scientific">Flavobacterium gawalongense</name>
    <dbReference type="NCBI Taxonomy" id="2594432"/>
    <lineage>
        <taxon>Bacteria</taxon>
        <taxon>Pseudomonadati</taxon>
        <taxon>Bacteroidota</taxon>
        <taxon>Flavobacteriia</taxon>
        <taxon>Flavobacteriales</taxon>
        <taxon>Flavobacteriaceae</taxon>
        <taxon>Flavobacterium</taxon>
    </lineage>
</organism>
<proteinExistence type="inferred from homology"/>
<evidence type="ECO:0000256" key="9">
    <source>
        <dbReference type="RuleBase" id="RU000532"/>
    </source>
</evidence>
<evidence type="ECO:0000256" key="3">
    <source>
        <dbReference type="ARBA" id="ARBA00013061"/>
    </source>
</evidence>
<dbReference type="PIRSF" id="PIRSF000724">
    <property type="entry name" value="Pgk"/>
    <property type="match status" value="1"/>
</dbReference>
<comment type="subunit">
    <text evidence="8">Monomer.</text>
</comment>
<protein>
    <recommendedName>
        <fullName evidence="3 8">Phosphoglycerate kinase</fullName>
        <ecNumber evidence="3 8">2.7.2.3</ecNumber>
    </recommendedName>
</protein>
<evidence type="ECO:0000313" key="10">
    <source>
        <dbReference type="EMBL" id="TRX08440.1"/>
    </source>
</evidence>
<dbReference type="SUPFAM" id="SSF53748">
    <property type="entry name" value="Phosphoglycerate kinase"/>
    <property type="match status" value="1"/>
</dbReference>
<dbReference type="CDD" id="cd00318">
    <property type="entry name" value="Phosphoglycerate_kinase"/>
    <property type="match status" value="1"/>
</dbReference>
<feature type="binding site" evidence="8">
    <location>
        <position position="35"/>
    </location>
    <ligand>
        <name>substrate</name>
    </ligand>
</feature>
<evidence type="ECO:0000256" key="1">
    <source>
        <dbReference type="ARBA" id="ARBA00000642"/>
    </source>
</evidence>
<sequence length="395" mass="42198">MKTLNDFNFKNKKAIIRVDFNVPLDENFNVTDATRIEAAKPTIEAILAQGGSVILMSHLGRPTGVEEKYSLKHILKTTSEVLGVPVQFASNCVGVEAKNASEKLQAGEVLLLENLRFHTEEEAGDVAFAKELASLGDIYVNDAFGTAHRAHASTTIIAQFFPTEKCFGLLLAKEIESLNKVLKNSEKPVTAVLGGSKVSSKITVIENILDKVDHMIIGGGMTFTFVKALGGKIGNSICEDDKQELALEILRLAKEKGVQIHIPVDVVAANAFSNTADTQIVDVETIPDGWQGLDAGPKSLENFKKVIMDSKTILWNGPLGVFEMESFANGTIALGNFIAESTANGAFSLVGGGDSVAAVKQFGLEDKMSYVSTGGGAMLEMLEGRVLPGIAAILD</sequence>
<keyword evidence="8" id="KW-0963">Cytoplasm</keyword>
<feature type="binding site" evidence="8">
    <location>
        <position position="116"/>
    </location>
    <ligand>
        <name>substrate</name>
    </ligand>
</feature>
<keyword evidence="11" id="KW-1185">Reference proteome</keyword>
<feature type="binding site" evidence="8">
    <location>
        <position position="292"/>
    </location>
    <ligand>
        <name>ATP</name>
        <dbReference type="ChEBI" id="CHEBI:30616"/>
    </ligand>
</feature>
<keyword evidence="6 8" id="KW-0418">Kinase</keyword>
<name>A0ABY3CNH8_9FLAO</name>
<keyword evidence="5 8" id="KW-0547">Nucleotide-binding</keyword>
<dbReference type="InterPro" id="IPR015824">
    <property type="entry name" value="Phosphoglycerate_kinase_N"/>
</dbReference>
<dbReference type="PRINTS" id="PR00477">
    <property type="entry name" value="PHGLYCKINASE"/>
</dbReference>
<comment type="similarity">
    <text evidence="2 8 9">Belongs to the phosphoglycerate kinase family.</text>
</comment>
<evidence type="ECO:0000256" key="5">
    <source>
        <dbReference type="ARBA" id="ARBA00022741"/>
    </source>
</evidence>
<keyword evidence="8" id="KW-0324">Glycolysis</keyword>
<feature type="binding site" evidence="8">
    <location>
        <position position="149"/>
    </location>
    <ligand>
        <name>substrate</name>
    </ligand>
</feature>
<dbReference type="Proteomes" id="UP000318528">
    <property type="component" value="Unassembled WGS sequence"/>
</dbReference>
<comment type="pathway">
    <text evidence="8">Carbohydrate degradation; glycolysis; pyruvate from D-glyceraldehyde 3-phosphate: step 2/5.</text>
</comment>
<dbReference type="GO" id="GO:0016301">
    <property type="term" value="F:kinase activity"/>
    <property type="evidence" value="ECO:0007669"/>
    <property type="project" value="UniProtKB-KW"/>
</dbReference>
<evidence type="ECO:0000256" key="4">
    <source>
        <dbReference type="ARBA" id="ARBA00022679"/>
    </source>
</evidence>
<feature type="binding site" evidence="8">
    <location>
        <position position="201"/>
    </location>
    <ligand>
        <name>ATP</name>
        <dbReference type="ChEBI" id="CHEBI:30616"/>
    </ligand>
</feature>
<feature type="binding site" evidence="8">
    <location>
        <position position="323"/>
    </location>
    <ligand>
        <name>ATP</name>
        <dbReference type="ChEBI" id="CHEBI:30616"/>
    </ligand>
</feature>
<dbReference type="RefSeq" id="WP_143387252.1">
    <property type="nucleotide sequence ID" value="NZ_VJZM01000012.1"/>
</dbReference>
<feature type="binding site" evidence="8">
    <location>
        <begin position="352"/>
        <end position="355"/>
    </location>
    <ligand>
        <name>ATP</name>
        <dbReference type="ChEBI" id="CHEBI:30616"/>
    </ligand>
</feature>
<dbReference type="EMBL" id="VJZN01000005">
    <property type="protein sequence ID" value="TRX08440.1"/>
    <property type="molecule type" value="Genomic_DNA"/>
</dbReference>
<evidence type="ECO:0000256" key="8">
    <source>
        <dbReference type="HAMAP-Rule" id="MF_00145"/>
    </source>
</evidence>
<dbReference type="EC" id="2.7.2.3" evidence="3 8"/>
<dbReference type="Pfam" id="PF00162">
    <property type="entry name" value="PGK"/>
    <property type="match status" value="1"/>
</dbReference>
<evidence type="ECO:0000256" key="6">
    <source>
        <dbReference type="ARBA" id="ARBA00022777"/>
    </source>
</evidence>
<feature type="binding site" evidence="8">
    <location>
        <begin position="19"/>
        <end position="21"/>
    </location>
    <ligand>
        <name>substrate</name>
    </ligand>
</feature>
<dbReference type="Gene3D" id="3.40.50.1260">
    <property type="entry name" value="Phosphoglycerate kinase, N-terminal domain"/>
    <property type="match status" value="2"/>
</dbReference>
<keyword evidence="4 8" id="KW-0808">Transferase</keyword>
<evidence type="ECO:0000313" key="11">
    <source>
        <dbReference type="Proteomes" id="UP000318528"/>
    </source>
</evidence>
<evidence type="ECO:0000256" key="2">
    <source>
        <dbReference type="ARBA" id="ARBA00008982"/>
    </source>
</evidence>
<evidence type="ECO:0000256" key="7">
    <source>
        <dbReference type="ARBA" id="ARBA00022840"/>
    </source>
</evidence>
<gene>
    <name evidence="8" type="primary">pgk</name>
    <name evidence="10" type="ORF">FNW12_04140</name>
</gene>